<sequence length="103" mass="11245">MNAEALAQHSSAPTHGASLQELLILAETLPSHLPHLATQPLLQKEPFAWSTHQEICRLTPSSFQEFTFPVDPPSVSAWWERGLAFKATEGAQGLWGLGPQVGF</sequence>
<dbReference type="EMBL" id="OX459937">
    <property type="protein sequence ID" value="CAI9151317.1"/>
    <property type="molecule type" value="Genomic_DNA"/>
</dbReference>
<evidence type="ECO:0000313" key="1">
    <source>
        <dbReference type="EMBL" id="CAI9151317.1"/>
    </source>
</evidence>
<keyword evidence="2" id="KW-1185">Reference proteome</keyword>
<name>A0ABN8XSM3_RANTA</name>
<protein>
    <submittedName>
        <fullName evidence="1">Uncharacterized protein</fullName>
    </submittedName>
</protein>
<organism evidence="1 2">
    <name type="scientific">Rangifer tarandus platyrhynchus</name>
    <name type="common">Svalbard reindeer</name>
    <dbReference type="NCBI Taxonomy" id="3082113"/>
    <lineage>
        <taxon>Eukaryota</taxon>
        <taxon>Metazoa</taxon>
        <taxon>Chordata</taxon>
        <taxon>Craniata</taxon>
        <taxon>Vertebrata</taxon>
        <taxon>Euteleostomi</taxon>
        <taxon>Mammalia</taxon>
        <taxon>Eutheria</taxon>
        <taxon>Laurasiatheria</taxon>
        <taxon>Artiodactyla</taxon>
        <taxon>Ruminantia</taxon>
        <taxon>Pecora</taxon>
        <taxon>Cervidae</taxon>
        <taxon>Odocoileinae</taxon>
        <taxon>Rangifer</taxon>
    </lineage>
</organism>
<gene>
    <name evidence="1" type="ORF">MRATA1EN1_LOCUS279</name>
</gene>
<proteinExistence type="predicted"/>
<dbReference type="Proteomes" id="UP001176941">
    <property type="component" value="Chromosome 1"/>
</dbReference>
<reference evidence="1" key="1">
    <citation type="submission" date="2023-04" db="EMBL/GenBank/DDBJ databases">
        <authorList>
            <consortium name="ELIXIR-Norway"/>
        </authorList>
    </citation>
    <scope>NUCLEOTIDE SEQUENCE [LARGE SCALE GENOMIC DNA]</scope>
</reference>
<evidence type="ECO:0000313" key="2">
    <source>
        <dbReference type="Proteomes" id="UP001176941"/>
    </source>
</evidence>
<accession>A0ABN8XSM3</accession>